<evidence type="ECO:0000313" key="2">
    <source>
        <dbReference type="EMBL" id="GGA34948.1"/>
    </source>
</evidence>
<gene>
    <name evidence="2" type="ORF">GCM10011395_01610</name>
</gene>
<organism evidence="2 3">
    <name type="scientific">Sphingomonas psychrolutea</name>
    <dbReference type="NCBI Taxonomy" id="1259676"/>
    <lineage>
        <taxon>Bacteria</taxon>
        <taxon>Pseudomonadati</taxon>
        <taxon>Pseudomonadota</taxon>
        <taxon>Alphaproteobacteria</taxon>
        <taxon>Sphingomonadales</taxon>
        <taxon>Sphingomonadaceae</taxon>
        <taxon>Sphingomonas</taxon>
    </lineage>
</organism>
<sequence length="70" mass="7205">MTNAFDLFGVIIALNIVYFGWVVGFVVGSPKGLSAGKSPPPAKSPGRRGLGIGMIALGLGYAVFSLSHLL</sequence>
<comment type="caution">
    <text evidence="2">The sequence shown here is derived from an EMBL/GenBank/DDBJ whole genome shotgun (WGS) entry which is preliminary data.</text>
</comment>
<feature type="transmembrane region" description="Helical" evidence="1">
    <location>
        <begin position="6"/>
        <end position="28"/>
    </location>
</feature>
<proteinExistence type="predicted"/>
<dbReference type="EMBL" id="BMDW01000001">
    <property type="protein sequence ID" value="GGA34948.1"/>
    <property type="molecule type" value="Genomic_DNA"/>
</dbReference>
<reference evidence="3" key="1">
    <citation type="journal article" date="2019" name="Int. J. Syst. Evol. Microbiol.">
        <title>The Global Catalogue of Microorganisms (GCM) 10K type strain sequencing project: providing services to taxonomists for standard genome sequencing and annotation.</title>
        <authorList>
            <consortium name="The Broad Institute Genomics Platform"/>
            <consortium name="The Broad Institute Genome Sequencing Center for Infectious Disease"/>
            <person name="Wu L."/>
            <person name="Ma J."/>
        </authorList>
    </citation>
    <scope>NUCLEOTIDE SEQUENCE [LARGE SCALE GENOMIC DNA]</scope>
    <source>
        <strain evidence="3">CGMCC 1.10106</strain>
    </source>
</reference>
<keyword evidence="3" id="KW-1185">Reference proteome</keyword>
<keyword evidence="1" id="KW-1133">Transmembrane helix</keyword>
<name>A0ABQ1G1U7_9SPHN</name>
<keyword evidence="1" id="KW-0812">Transmembrane</keyword>
<keyword evidence="1" id="KW-0472">Membrane</keyword>
<evidence type="ECO:0000256" key="1">
    <source>
        <dbReference type="SAM" id="Phobius"/>
    </source>
</evidence>
<dbReference type="Proteomes" id="UP000618591">
    <property type="component" value="Unassembled WGS sequence"/>
</dbReference>
<dbReference type="RefSeq" id="WP_188444870.1">
    <property type="nucleotide sequence ID" value="NZ_BMDW01000001.1"/>
</dbReference>
<accession>A0ABQ1G1U7</accession>
<evidence type="ECO:0000313" key="3">
    <source>
        <dbReference type="Proteomes" id="UP000618591"/>
    </source>
</evidence>
<protein>
    <submittedName>
        <fullName evidence="2">Uncharacterized protein</fullName>
    </submittedName>
</protein>
<feature type="transmembrane region" description="Helical" evidence="1">
    <location>
        <begin position="49"/>
        <end position="69"/>
    </location>
</feature>